<feature type="compositionally biased region" description="Polar residues" evidence="6">
    <location>
        <begin position="1"/>
        <end position="16"/>
    </location>
</feature>
<evidence type="ECO:0000313" key="8">
    <source>
        <dbReference type="EMBL" id="SKC30515.1"/>
    </source>
</evidence>
<feature type="region of interest" description="Disordered" evidence="6">
    <location>
        <begin position="724"/>
        <end position="801"/>
    </location>
</feature>
<dbReference type="Reactome" id="R-CEL-380972">
    <property type="pathway name" value="Energy dependent regulation of mTOR by LKB1-AMPK"/>
</dbReference>
<dbReference type="GO" id="GO:0019901">
    <property type="term" value="F:protein kinase binding"/>
    <property type="evidence" value="ECO:0000318"/>
    <property type="project" value="GO_Central"/>
</dbReference>
<proteinExistence type="evidence at protein level"/>
<keyword evidence="9" id="KW-1185">Reference proteome</keyword>
<dbReference type="InterPro" id="IPR000644">
    <property type="entry name" value="CBS_dom"/>
</dbReference>
<protein>
    <submittedName>
        <fullName evidence="8">CBS domain-containing protein</fullName>
    </submittedName>
</protein>
<gene>
    <name evidence="8 10" type="primary">aakg-1</name>
    <name evidence="8" type="ORF">CELE_Y111B2A.8</name>
    <name evidence="10" type="ORF">Y111B2A.8</name>
</gene>
<name>A0A1T5HUK9_CAEEL</name>
<dbReference type="PANTHER" id="PTHR13780:SF35">
    <property type="entry name" value="LD22662P"/>
    <property type="match status" value="1"/>
</dbReference>
<feature type="compositionally biased region" description="Acidic residues" evidence="6">
    <location>
        <begin position="772"/>
        <end position="784"/>
    </location>
</feature>
<dbReference type="SMART" id="SM00116">
    <property type="entry name" value="CBS"/>
    <property type="match status" value="4"/>
</dbReference>
<keyword evidence="11" id="KW-1267">Proteomics identification</keyword>
<dbReference type="Reactome" id="R-CEL-5628897">
    <property type="pathway name" value="TP53 Regulates Metabolic Genes"/>
</dbReference>
<dbReference type="ExpressionAtlas" id="A0A1T5HUK9">
    <property type="expression patterns" value="baseline and differential"/>
</dbReference>
<evidence type="ECO:0000256" key="3">
    <source>
        <dbReference type="ARBA" id="ARBA00023122"/>
    </source>
</evidence>
<feature type="region of interest" description="Disordered" evidence="6">
    <location>
        <begin position="149"/>
        <end position="182"/>
    </location>
</feature>
<dbReference type="Pfam" id="PF00571">
    <property type="entry name" value="CBS"/>
    <property type="match status" value="4"/>
</dbReference>
<dbReference type="SMR" id="A0A1T5HUK9"/>
<dbReference type="GO" id="GO:0016208">
    <property type="term" value="F:AMP binding"/>
    <property type="evidence" value="ECO:0000318"/>
    <property type="project" value="GO_Central"/>
</dbReference>
<feature type="region of interest" description="Disordered" evidence="6">
    <location>
        <begin position="216"/>
        <end position="273"/>
    </location>
</feature>
<dbReference type="CTD" id="3565679"/>
<dbReference type="Reactome" id="R-CEL-163680">
    <property type="pathway name" value="AMPK inhibits chREBP transcriptional activation activity"/>
</dbReference>
<dbReference type="KEGG" id="cel:CELE_Y111B2A.8"/>
<dbReference type="GeneID" id="3565679"/>
<evidence type="ECO:0000313" key="10">
    <source>
        <dbReference type="WormBase" id="Y111B2A.8f"/>
    </source>
</evidence>
<dbReference type="SUPFAM" id="SSF54631">
    <property type="entry name" value="CBS-domain pair"/>
    <property type="match status" value="2"/>
</dbReference>
<dbReference type="GO" id="GO:0042149">
    <property type="term" value="P:cellular response to glucose starvation"/>
    <property type="evidence" value="ECO:0000318"/>
    <property type="project" value="GO_Central"/>
</dbReference>
<dbReference type="Gene3D" id="3.10.580.10">
    <property type="entry name" value="CBS-domain"/>
    <property type="match status" value="2"/>
</dbReference>
<comment type="similarity">
    <text evidence="1">Belongs to the 5'-AMP-activated protein kinase gamma subunit family.</text>
</comment>
<feature type="domain" description="CBS" evidence="7">
    <location>
        <begin position="440"/>
        <end position="498"/>
    </location>
</feature>
<evidence type="ECO:0007829" key="11">
    <source>
        <dbReference type="PeptideAtlas" id="A0A1T5HUK9"/>
    </source>
</evidence>
<dbReference type="Reactome" id="R-CEL-1632852">
    <property type="pathway name" value="Macroautophagy"/>
</dbReference>
<dbReference type="InParanoid" id="A0A1T5HUK9"/>
<dbReference type="FunCoup" id="A0A1T5HUK9">
    <property type="interactions" value="57"/>
</dbReference>
<evidence type="ECO:0000313" key="9">
    <source>
        <dbReference type="Proteomes" id="UP000001940"/>
    </source>
</evidence>
<evidence type="ECO:0000256" key="5">
    <source>
        <dbReference type="PROSITE-ProRule" id="PRU00703"/>
    </source>
</evidence>
<feature type="domain" description="CBS" evidence="7">
    <location>
        <begin position="525"/>
        <end position="583"/>
    </location>
</feature>
<feature type="compositionally biased region" description="Polar residues" evidence="6">
    <location>
        <begin position="790"/>
        <end position="801"/>
    </location>
</feature>
<feature type="region of interest" description="Disordered" evidence="6">
    <location>
        <begin position="1"/>
        <end position="51"/>
    </location>
</feature>
<dbReference type="GO" id="GO:0043609">
    <property type="term" value="P:regulation of carbon utilization"/>
    <property type="evidence" value="ECO:0000318"/>
    <property type="project" value="GO_Central"/>
</dbReference>
<evidence type="ECO:0000256" key="6">
    <source>
        <dbReference type="SAM" id="MobiDB-lite"/>
    </source>
</evidence>
<dbReference type="Reactome" id="R-CEL-200425">
    <property type="pathway name" value="Carnitine shuttle"/>
</dbReference>
<dbReference type="AlphaFoldDB" id="A0A1T5HUK9"/>
<evidence type="ECO:0000259" key="7">
    <source>
        <dbReference type="PROSITE" id="PS51371"/>
    </source>
</evidence>
<organism evidence="8 9">
    <name type="scientific">Caenorhabditis elegans</name>
    <dbReference type="NCBI Taxonomy" id="6239"/>
    <lineage>
        <taxon>Eukaryota</taxon>
        <taxon>Metazoa</taxon>
        <taxon>Ecdysozoa</taxon>
        <taxon>Nematoda</taxon>
        <taxon>Chromadorea</taxon>
        <taxon>Rhabditida</taxon>
        <taxon>Rhabditina</taxon>
        <taxon>Rhabditomorpha</taxon>
        <taxon>Rhabditoidea</taxon>
        <taxon>Rhabditidae</taxon>
        <taxon>Peloderinae</taxon>
        <taxon>Caenorhabditis</taxon>
    </lineage>
</organism>
<feature type="region of interest" description="Disordered" evidence="6">
    <location>
        <begin position="331"/>
        <end position="357"/>
    </location>
</feature>
<dbReference type="STRING" id="6239.Y111B2A.8f.1"/>
<dbReference type="AGR" id="WB:WBGene00013732"/>
<dbReference type="GO" id="GO:0005737">
    <property type="term" value="C:cytoplasm"/>
    <property type="evidence" value="ECO:0000318"/>
    <property type="project" value="GO_Central"/>
</dbReference>
<accession>A0A1T5HUK9</accession>
<keyword evidence="2" id="KW-0677">Repeat</keyword>
<feature type="domain" description="CBS" evidence="7">
    <location>
        <begin position="669"/>
        <end position="730"/>
    </location>
</feature>
<reference evidence="8 9" key="1">
    <citation type="journal article" date="1998" name="Science">
        <title>Genome sequence of the nematode C. elegans: a platform for investigating biology.</title>
        <authorList>
            <consortium name="The C. elegans sequencing consortium"/>
            <person name="Sulson J.E."/>
            <person name="Waterston R."/>
        </authorList>
    </citation>
    <scope>NUCLEOTIDE SEQUENCE [LARGE SCALE GENOMIC DNA]</scope>
    <source>
        <strain evidence="8 9">Bristol N2</strain>
    </source>
</reference>
<dbReference type="RefSeq" id="NP_001368643.1">
    <property type="nucleotide sequence ID" value="NM_001379956.1"/>
</dbReference>
<dbReference type="CDD" id="cd04641">
    <property type="entry name" value="CBS_euAMPK_gamma-like_repeat2"/>
    <property type="match status" value="1"/>
</dbReference>
<dbReference type="GO" id="GO:0019887">
    <property type="term" value="F:protein kinase regulator activity"/>
    <property type="evidence" value="ECO:0000318"/>
    <property type="project" value="GO_Central"/>
</dbReference>
<dbReference type="InterPro" id="IPR050511">
    <property type="entry name" value="AMPK_gamma/SDS23_families"/>
</dbReference>
<dbReference type="GO" id="GO:0006110">
    <property type="term" value="P:regulation of glycolytic process"/>
    <property type="evidence" value="ECO:0000318"/>
    <property type="project" value="GO_Central"/>
</dbReference>
<feature type="domain" description="CBS" evidence="7">
    <location>
        <begin position="600"/>
        <end position="657"/>
    </location>
</feature>
<evidence type="ECO:0000256" key="4">
    <source>
        <dbReference type="ARBA" id="ARBA00025878"/>
    </source>
</evidence>
<dbReference type="WormBase" id="Y111B2A.8f">
    <property type="protein sequence ID" value="CE51949"/>
    <property type="gene ID" value="WBGene00013732"/>
    <property type="gene designation" value="aakg-1"/>
</dbReference>
<dbReference type="Proteomes" id="UP000001940">
    <property type="component" value="Chromosome III"/>
</dbReference>
<sequence>MSSLRQSSATSPTSPVARNVYSRASVDVETGEIQQQQNSGHKRPYTPGASPREILCAQQSLRQLPSPSQTSPHGSRFMDGYRRRMRQASLNLPSETLLDEDLGFPPVCSPPPEVFCGSIVGNQMRNRSNSEAQPGLRMRSSHSLGNGGLLVFFPTSPSSSSNNSGHLLQHRRESHTDETAEEAIIWSTNNDTSDEMMDETSCCMVADDISMKDVEMPSPIIGGAAGGSKSLKRPPDLNGSNNSGSSSSSSGGANSGVQQSSVHPSNSYSPRSRPLFVDTQMANHLQDSNMKRRSPVSQVVDFVRGRNRTYSLQLSSSPMCSPQSVAARASASCDGCNGPPPPPQPIGMSPSGRRQTISGRVHRASFTAGGTLKSFDSGLDLSSPTINHTALLIKEASLFSSFDSMSIGTAVPDINAIFFDNHDAVYSLFMKAHKCYDLIPTSSKLVVFDTHLPVRKAFYALVYNGVRAAPLWDTDNQRFTGMLTITDFIKILCKHYDKGDNSERIRALEDQQISHWRDQFELDGTLRPFVYIDPNESLHRAVELLCESKVHRLPVLDRKTGNITYILTHKRIMKFLSLYMRDLPRPSFMSCTPRELGIGAWGDILCCHVDTPIHDALELFLKNRVSALPLIDENGRVVDIYAKFDVISLAAESSYDKLDCTVQEALQHRSEWFEGVQTCLETDSLFQVLEAIVKAEVHRLIVTDQDKKVVGVVSLSDILKNLVLDPCQKPPPPPPQSQQAGGGGPPTRNASGTSTGGASSSDSPPHSIPEGIEVEDDDDDDEEAPPPSIDCSTPGPSSAAT</sequence>
<dbReference type="OrthoDB" id="449052at2759"/>
<dbReference type="GO" id="GO:0045722">
    <property type="term" value="P:positive regulation of gluconeogenesis"/>
    <property type="evidence" value="ECO:0000318"/>
    <property type="project" value="GO_Central"/>
</dbReference>
<dbReference type="Bgee" id="WBGene00013732">
    <property type="expression patterns" value="Expressed in pharyngeal muscle cell (C elegans) and 3 other cell types or tissues"/>
</dbReference>
<evidence type="ECO:0000256" key="2">
    <source>
        <dbReference type="ARBA" id="ARBA00022737"/>
    </source>
</evidence>
<comment type="subunit">
    <text evidence="4">AMPK is a heterotrimer of an alpha catalytic subunit (PRKAA1 or PRKAA2), a beta (PRKAB1 or PRKAB2) and a gamma non-catalytic subunits (PRKAG1, PRKAG2 or PRKAG3). Interacts with FNIP1 and FNIP2.</text>
</comment>
<feature type="compositionally biased region" description="Low complexity" evidence="6">
    <location>
        <begin position="238"/>
        <end position="262"/>
    </location>
</feature>
<dbReference type="GO" id="GO:0031588">
    <property type="term" value="C:nucleotide-activated protein kinase complex"/>
    <property type="evidence" value="ECO:0000318"/>
    <property type="project" value="GO_Central"/>
</dbReference>
<dbReference type="CDD" id="cd04618">
    <property type="entry name" value="CBS_euAMPK_gamma-like_repeat1"/>
    <property type="match status" value="1"/>
</dbReference>
<evidence type="ECO:0000256" key="1">
    <source>
        <dbReference type="ARBA" id="ARBA00006750"/>
    </source>
</evidence>
<dbReference type="GO" id="GO:0005634">
    <property type="term" value="C:nucleus"/>
    <property type="evidence" value="ECO:0000318"/>
    <property type="project" value="GO_Central"/>
</dbReference>
<dbReference type="InterPro" id="IPR046342">
    <property type="entry name" value="CBS_dom_sf"/>
</dbReference>
<dbReference type="PROSITE" id="PS51371">
    <property type="entry name" value="CBS"/>
    <property type="match status" value="4"/>
</dbReference>
<keyword evidence="3 5" id="KW-0129">CBS domain</keyword>
<dbReference type="PANTHER" id="PTHR13780">
    <property type="entry name" value="AMP-ACTIVATED PROTEIN KINASE, GAMMA REGULATORY SUBUNIT"/>
    <property type="match status" value="1"/>
</dbReference>
<feature type="compositionally biased region" description="Low complexity" evidence="6">
    <location>
        <begin position="750"/>
        <end position="761"/>
    </location>
</feature>
<dbReference type="EMBL" id="BX284603">
    <property type="protein sequence ID" value="SKC30515.1"/>
    <property type="molecule type" value="Genomic_DNA"/>
</dbReference>